<feature type="domain" description="SFR19-like C-terminal" evidence="2">
    <location>
        <begin position="99"/>
        <end position="185"/>
    </location>
</feature>
<dbReference type="RefSeq" id="XP_007512392.1">
    <property type="nucleotide sequence ID" value="XM_007512330.1"/>
</dbReference>
<dbReference type="KEGG" id="bpg:Bathy06g02420"/>
<dbReference type="GO" id="GO:0006355">
    <property type="term" value="P:regulation of DNA-templated transcription"/>
    <property type="evidence" value="ECO:0007669"/>
    <property type="project" value="InterPro"/>
</dbReference>
<accession>K8EFT9</accession>
<sequence length="187" mass="21948">MSQTLPIKPESRAELENIVKVSEYSVKFGAEKEQIAREAVEKNGFDFLCAGRNPVGFVFYEFTKGEMLLQAKRAKESEEKKRKRTTTEEEEENKRIVQHTQYPSRPNMKIAILEVVKKHLQPFYENKDISKEEYKTICKKTCEKVMSKELQVKDEEESVKLWLDEHAKKKIRGLVETFVEKTRNAKD</sequence>
<organism evidence="3 4">
    <name type="scientific">Bathycoccus prasinos</name>
    <dbReference type="NCBI Taxonomy" id="41875"/>
    <lineage>
        <taxon>Eukaryota</taxon>
        <taxon>Viridiplantae</taxon>
        <taxon>Chlorophyta</taxon>
        <taxon>Mamiellophyceae</taxon>
        <taxon>Mamiellales</taxon>
        <taxon>Bathycoccaceae</taxon>
        <taxon>Bathycoccus</taxon>
    </lineage>
</organism>
<dbReference type="GeneID" id="19015222"/>
<proteinExistence type="predicted"/>
<protein>
    <recommendedName>
        <fullName evidence="2">SFR19-like C-terminal domain-containing protein</fullName>
    </recommendedName>
</protein>
<dbReference type="Pfam" id="PF23030">
    <property type="entry name" value="SCAF11-like_C"/>
    <property type="match status" value="1"/>
</dbReference>
<dbReference type="Proteomes" id="UP000198341">
    <property type="component" value="Chromosome 6"/>
</dbReference>
<evidence type="ECO:0000313" key="3">
    <source>
        <dbReference type="EMBL" id="CCO16992.1"/>
    </source>
</evidence>
<evidence type="ECO:0000259" key="2">
    <source>
        <dbReference type="Pfam" id="PF23030"/>
    </source>
</evidence>
<dbReference type="EMBL" id="FO082273">
    <property type="protein sequence ID" value="CCO16992.1"/>
    <property type="molecule type" value="Genomic_DNA"/>
</dbReference>
<gene>
    <name evidence="3" type="ORF">Bathy06g02420</name>
</gene>
<dbReference type="InterPro" id="IPR057031">
    <property type="entry name" value="SFR19-like_C"/>
</dbReference>
<keyword evidence="4" id="KW-1185">Reference proteome</keyword>
<reference evidence="3 4" key="1">
    <citation type="submission" date="2011-10" db="EMBL/GenBank/DDBJ databases">
        <authorList>
            <person name="Genoscope - CEA"/>
        </authorList>
    </citation>
    <scope>NUCLEOTIDE SEQUENCE [LARGE SCALE GENOMIC DNA]</scope>
    <source>
        <strain evidence="3 4">RCC 1105</strain>
    </source>
</reference>
<name>K8EFT9_9CHLO</name>
<evidence type="ECO:0000313" key="4">
    <source>
        <dbReference type="Proteomes" id="UP000198341"/>
    </source>
</evidence>
<dbReference type="OrthoDB" id="1935339at2759"/>
<evidence type="ECO:0000256" key="1">
    <source>
        <dbReference type="SAM" id="MobiDB-lite"/>
    </source>
</evidence>
<feature type="region of interest" description="Disordered" evidence="1">
    <location>
        <begin position="73"/>
        <end position="97"/>
    </location>
</feature>
<dbReference type="GO" id="GO:0005694">
    <property type="term" value="C:chromosome"/>
    <property type="evidence" value="ECO:0007669"/>
    <property type="project" value="InterPro"/>
</dbReference>
<dbReference type="AlphaFoldDB" id="K8EFT9"/>